<dbReference type="PANTHER" id="PTHR13594">
    <property type="entry name" value="CENTRIOLAR COILED-COIL PROTEIN OF 110 KDA"/>
    <property type="match status" value="1"/>
</dbReference>
<dbReference type="GO" id="GO:0032465">
    <property type="term" value="P:regulation of cytokinesis"/>
    <property type="evidence" value="ECO:0007669"/>
    <property type="project" value="InterPro"/>
</dbReference>
<feature type="compositionally biased region" description="Polar residues" evidence="2">
    <location>
        <begin position="350"/>
        <end position="380"/>
    </location>
</feature>
<feature type="region of interest" description="Disordered" evidence="2">
    <location>
        <begin position="562"/>
        <end position="599"/>
    </location>
</feature>
<dbReference type="GO" id="GO:1903723">
    <property type="term" value="P:negative regulation of centriole elongation"/>
    <property type="evidence" value="ECO:0007669"/>
    <property type="project" value="TreeGrafter"/>
</dbReference>
<dbReference type="GO" id="GO:0007099">
    <property type="term" value="P:centriole replication"/>
    <property type="evidence" value="ECO:0007669"/>
    <property type="project" value="InterPro"/>
</dbReference>
<keyword evidence="4" id="KW-1185">Reference proteome</keyword>
<dbReference type="Pfam" id="PF16025">
    <property type="entry name" value="CaM_bind"/>
    <property type="match status" value="1"/>
</dbReference>
<evidence type="ECO:0000256" key="1">
    <source>
        <dbReference type="SAM" id="Coils"/>
    </source>
</evidence>
<gene>
    <name evidence="3" type="ORF">GWI33_020641</name>
</gene>
<evidence type="ECO:0000313" key="3">
    <source>
        <dbReference type="EMBL" id="KAF7265895.1"/>
    </source>
</evidence>
<dbReference type="AlphaFoldDB" id="A0A834HNZ8"/>
<feature type="region of interest" description="Disordered" evidence="2">
    <location>
        <begin position="350"/>
        <end position="390"/>
    </location>
</feature>
<reference evidence="3" key="1">
    <citation type="submission" date="2020-08" db="EMBL/GenBank/DDBJ databases">
        <title>Genome sequencing and assembly of the red palm weevil Rhynchophorus ferrugineus.</title>
        <authorList>
            <person name="Dias G.B."/>
            <person name="Bergman C.M."/>
            <person name="Manee M."/>
        </authorList>
    </citation>
    <scope>NUCLEOTIDE SEQUENCE</scope>
    <source>
        <strain evidence="3">AA-2017</strain>
        <tissue evidence="3">Whole larva</tissue>
    </source>
</reference>
<dbReference type="PROSITE" id="PS50096">
    <property type="entry name" value="IQ"/>
    <property type="match status" value="1"/>
</dbReference>
<sequence length="599" mass="67807">MSKDNKPTYISFIKLNGVPILPPVITPQLRKELLQYKHQAIKLEQRLENCKKLKKDLNELLASLNERMSPCSQITFGDNSHIEALNIPDKSKLQKESKLAKMTLDVIDVSQYDNNGIKKINMDNLSCDRVKSNERCNEEICANNAVQNELISHSNSVTPPKPRLIRSNSYTLENPSPILLAHIQKTRDNEIKENSLLSNNWASMEYNSYSPFESSDFGSMNTVCFINNTKDNQNSTKNEIIDTCKSSQSIDEVKSPTIEVYQTDISVQQITLNTHIANQSKSMKEEKKEIFFKKDPFDNFEPDSELVQILKDIPESAANQIIELLKKQHEEQKDRLERYDQLNVTPRKSSSVSEVFVSPNESTKSNRSYKRSQSQNSAISNIKEPYSTCGNDKLTRSSTFSMSPSQSLYYSIGSESEPLTAVSTPSLKVIDLEADAQGVVEIGVMKDKNGYWEGIDPVTMNYLKKEWAASVIGAHVRGYLTRRLLKTDKVQDLIATVKEVLLCALELHNSDNIDEKDVELHRRLINQLSAALYSFHDIFFQLSIPEKMLIIAADRQRQQEKLKKALSAKNSARSLHSSRSSKSLTLSQNSSKTPSPTKV</sequence>
<dbReference type="EMBL" id="JAACXV010014582">
    <property type="protein sequence ID" value="KAF7265895.1"/>
    <property type="molecule type" value="Genomic_DNA"/>
</dbReference>
<feature type="coiled-coil region" evidence="1">
    <location>
        <begin position="33"/>
        <end position="67"/>
    </location>
</feature>
<dbReference type="GO" id="GO:0032053">
    <property type="term" value="P:ciliary basal body organization"/>
    <property type="evidence" value="ECO:0007669"/>
    <property type="project" value="TreeGrafter"/>
</dbReference>
<organism evidence="3 4">
    <name type="scientific">Rhynchophorus ferrugineus</name>
    <name type="common">Red palm weevil</name>
    <name type="synonym">Curculio ferrugineus</name>
    <dbReference type="NCBI Taxonomy" id="354439"/>
    <lineage>
        <taxon>Eukaryota</taxon>
        <taxon>Metazoa</taxon>
        <taxon>Ecdysozoa</taxon>
        <taxon>Arthropoda</taxon>
        <taxon>Hexapoda</taxon>
        <taxon>Insecta</taxon>
        <taxon>Pterygota</taxon>
        <taxon>Neoptera</taxon>
        <taxon>Endopterygota</taxon>
        <taxon>Coleoptera</taxon>
        <taxon>Polyphaga</taxon>
        <taxon>Cucujiformia</taxon>
        <taxon>Curculionidae</taxon>
        <taxon>Dryophthorinae</taxon>
        <taxon>Rhynchophorus</taxon>
    </lineage>
</organism>
<feature type="compositionally biased region" description="Low complexity" evidence="2">
    <location>
        <begin position="565"/>
        <end position="593"/>
    </location>
</feature>
<evidence type="ECO:0000256" key="2">
    <source>
        <dbReference type="SAM" id="MobiDB-lite"/>
    </source>
</evidence>
<dbReference type="Proteomes" id="UP000625711">
    <property type="component" value="Unassembled WGS sequence"/>
</dbReference>
<proteinExistence type="predicted"/>
<dbReference type="OrthoDB" id="10028852at2759"/>
<evidence type="ECO:0000313" key="4">
    <source>
        <dbReference type="Proteomes" id="UP000625711"/>
    </source>
</evidence>
<keyword evidence="1" id="KW-0175">Coiled coil</keyword>
<comment type="caution">
    <text evidence="3">The sequence shown here is derived from an EMBL/GenBank/DDBJ whole genome shotgun (WGS) entry which is preliminary data.</text>
</comment>
<accession>A0A834HNZ8</accession>
<dbReference type="GO" id="GO:0005814">
    <property type="term" value="C:centriole"/>
    <property type="evidence" value="ECO:0007669"/>
    <property type="project" value="InterPro"/>
</dbReference>
<name>A0A834HNZ8_RHYFE</name>
<protein>
    <submittedName>
        <fullName evidence="3">Uncharacterized protein</fullName>
    </submittedName>
</protein>
<dbReference type="PANTHER" id="PTHR13594:SF1">
    <property type="entry name" value="CENTRIOLAR COILED-COIL PROTEIN OF 110 KDA"/>
    <property type="match status" value="1"/>
</dbReference>
<dbReference type="InterPro" id="IPR033207">
    <property type="entry name" value="CCP110"/>
</dbReference>